<dbReference type="AlphaFoldDB" id="A0A094Q3T8"/>
<dbReference type="InterPro" id="IPR007372">
    <property type="entry name" value="Lipid/polyisoprenoid-bd_YceI"/>
</dbReference>
<keyword evidence="1" id="KW-1133">Transmembrane helix</keyword>
<gene>
    <name evidence="3" type="ORF">GM51_9200</name>
</gene>
<evidence type="ECO:0000313" key="3">
    <source>
        <dbReference type="EMBL" id="KGA18022.1"/>
    </source>
</evidence>
<sequence length="234" mass="24884">MSQSVKVWVVRGAIALLAVLVGLVGVPWVYINVIKEDAPDALILEPTDTSLVTSTSVAGSENDLSGEWLLATDSIVGYRVKEILFGQSTEGVGRTSDVKGSLTVEGNSVVSAEFEVAMASLVSDSDRRDRQVNGRILDTATFPTAKFMLTSPIVLTPEAIAGSEFSVAATGELTLRGVTKSVNVELLARLTDGIIEVNGQIEIVFADWQIPDPSVSGITVESAGLLEFLLRFSR</sequence>
<dbReference type="EMBL" id="JNSL01000050">
    <property type="protein sequence ID" value="KGA18022.1"/>
    <property type="molecule type" value="Genomic_DNA"/>
</dbReference>
<feature type="domain" description="Lipid/polyisoprenoid-binding YceI-like" evidence="2">
    <location>
        <begin position="67"/>
        <end position="233"/>
    </location>
</feature>
<evidence type="ECO:0000259" key="2">
    <source>
        <dbReference type="SMART" id="SM00867"/>
    </source>
</evidence>
<dbReference type="Pfam" id="PF04264">
    <property type="entry name" value="YceI"/>
    <property type="match status" value="1"/>
</dbReference>
<accession>A0A094Q3T8</accession>
<keyword evidence="1" id="KW-0812">Transmembrane</keyword>
<evidence type="ECO:0000256" key="1">
    <source>
        <dbReference type="SAM" id="Phobius"/>
    </source>
</evidence>
<feature type="transmembrane region" description="Helical" evidence="1">
    <location>
        <begin position="12"/>
        <end position="31"/>
    </location>
</feature>
<dbReference type="PANTHER" id="PTHR34406:SF1">
    <property type="entry name" value="PROTEIN YCEI"/>
    <property type="match status" value="1"/>
</dbReference>
<proteinExistence type="predicted"/>
<comment type="caution">
    <text evidence="3">The sequence shown here is derived from an EMBL/GenBank/DDBJ whole genome shotgun (WGS) entry which is preliminary data.</text>
</comment>
<dbReference type="PANTHER" id="PTHR34406">
    <property type="entry name" value="PROTEIN YCEI"/>
    <property type="match status" value="1"/>
</dbReference>
<reference evidence="3" key="1">
    <citation type="submission" date="2014-06" db="EMBL/GenBank/DDBJ databases">
        <title>Key roles for freshwater Actinobacteria revealed by deep metagenomic sequencing.</title>
        <authorList>
            <person name="Ghai R."/>
            <person name="Mizuno C.M."/>
            <person name="Picazo A."/>
            <person name="Camacho A."/>
            <person name="Rodriguez-Valera F."/>
        </authorList>
    </citation>
    <scope>NUCLEOTIDE SEQUENCE</scope>
</reference>
<organism evidence="3">
    <name type="scientific">freshwater metagenome</name>
    <dbReference type="NCBI Taxonomy" id="449393"/>
    <lineage>
        <taxon>unclassified sequences</taxon>
        <taxon>metagenomes</taxon>
        <taxon>ecological metagenomes</taxon>
    </lineage>
</organism>
<keyword evidence="1" id="KW-0472">Membrane</keyword>
<dbReference type="InterPro" id="IPR036761">
    <property type="entry name" value="TTHA0802/YceI-like_sf"/>
</dbReference>
<protein>
    <recommendedName>
        <fullName evidence="2">Lipid/polyisoprenoid-binding YceI-like domain-containing protein</fullName>
    </recommendedName>
</protein>
<dbReference type="Gene3D" id="2.40.128.110">
    <property type="entry name" value="Lipid/polyisoprenoid-binding, YceI-like"/>
    <property type="match status" value="1"/>
</dbReference>
<dbReference type="SMART" id="SM00867">
    <property type="entry name" value="YceI"/>
    <property type="match status" value="1"/>
</dbReference>
<dbReference type="SUPFAM" id="SSF101874">
    <property type="entry name" value="YceI-like"/>
    <property type="match status" value="1"/>
</dbReference>
<name>A0A094Q3T8_9ZZZZ</name>